<dbReference type="GO" id="GO:0016279">
    <property type="term" value="F:protein-lysine N-methyltransferase activity"/>
    <property type="evidence" value="ECO:0007669"/>
    <property type="project" value="TreeGrafter"/>
</dbReference>
<evidence type="ECO:0000313" key="8">
    <source>
        <dbReference type="Proteomes" id="UP001209570"/>
    </source>
</evidence>
<gene>
    <name evidence="7" type="ORF">P43SY_009800</name>
</gene>
<dbReference type="GO" id="GO:0032259">
    <property type="term" value="P:methylation"/>
    <property type="evidence" value="ECO:0007669"/>
    <property type="project" value="UniProtKB-KW"/>
</dbReference>
<feature type="compositionally biased region" description="Low complexity" evidence="4">
    <location>
        <begin position="1"/>
        <end position="12"/>
    </location>
</feature>
<evidence type="ECO:0000256" key="3">
    <source>
        <dbReference type="ARBA" id="ARBA00022691"/>
    </source>
</evidence>
<dbReference type="InterPro" id="IPR050600">
    <property type="entry name" value="SETD3_SETD6_MTase"/>
</dbReference>
<dbReference type="Pfam" id="PF09273">
    <property type="entry name" value="Rubis-subs-bind"/>
    <property type="match status" value="1"/>
</dbReference>
<dbReference type="InterPro" id="IPR046341">
    <property type="entry name" value="SET_dom_sf"/>
</dbReference>
<dbReference type="SUPFAM" id="SSF82199">
    <property type="entry name" value="SET domain"/>
    <property type="match status" value="2"/>
</dbReference>
<feature type="compositionally biased region" description="Acidic residues" evidence="4">
    <location>
        <begin position="519"/>
        <end position="528"/>
    </location>
</feature>
<feature type="region of interest" description="Disordered" evidence="4">
    <location>
        <begin position="744"/>
        <end position="769"/>
    </location>
</feature>
<proteinExistence type="predicted"/>
<dbReference type="InterPro" id="IPR015353">
    <property type="entry name" value="Rubisco_LSMT_subst-bd"/>
</dbReference>
<name>A0AAD5LA65_PYTIN</name>
<evidence type="ECO:0000256" key="2">
    <source>
        <dbReference type="ARBA" id="ARBA00022679"/>
    </source>
</evidence>
<evidence type="ECO:0000256" key="1">
    <source>
        <dbReference type="ARBA" id="ARBA00022603"/>
    </source>
</evidence>
<keyword evidence="3" id="KW-0949">S-adenosyl-L-methionine</keyword>
<organism evidence="7 8">
    <name type="scientific">Pythium insidiosum</name>
    <name type="common">Pythiosis disease agent</name>
    <dbReference type="NCBI Taxonomy" id="114742"/>
    <lineage>
        <taxon>Eukaryota</taxon>
        <taxon>Sar</taxon>
        <taxon>Stramenopiles</taxon>
        <taxon>Oomycota</taxon>
        <taxon>Peronosporomycetes</taxon>
        <taxon>Pythiales</taxon>
        <taxon>Pythiaceae</taxon>
        <taxon>Pythium</taxon>
    </lineage>
</organism>
<dbReference type="Gene3D" id="3.90.1410.10">
    <property type="entry name" value="set domain protein methyltransferase, domain 1"/>
    <property type="match status" value="2"/>
</dbReference>
<keyword evidence="1" id="KW-0489">Methyltransferase</keyword>
<dbReference type="EMBL" id="JAKCXM010000719">
    <property type="protein sequence ID" value="KAJ0392103.1"/>
    <property type="molecule type" value="Genomic_DNA"/>
</dbReference>
<evidence type="ECO:0000256" key="5">
    <source>
        <dbReference type="SAM" id="Phobius"/>
    </source>
</evidence>
<evidence type="ECO:0000256" key="4">
    <source>
        <dbReference type="SAM" id="MobiDB-lite"/>
    </source>
</evidence>
<reference evidence="7" key="1">
    <citation type="submission" date="2021-12" db="EMBL/GenBank/DDBJ databases">
        <title>Prjna785345.</title>
        <authorList>
            <person name="Rujirawat T."/>
            <person name="Krajaejun T."/>
        </authorList>
    </citation>
    <scope>NUCLEOTIDE SEQUENCE</scope>
    <source>
        <strain evidence="7">Pi057C3</strain>
    </source>
</reference>
<keyword evidence="5" id="KW-1133">Transmembrane helix</keyword>
<keyword evidence="8" id="KW-1185">Reference proteome</keyword>
<dbReference type="Proteomes" id="UP001209570">
    <property type="component" value="Unassembled WGS sequence"/>
</dbReference>
<accession>A0AAD5LA65</accession>
<dbReference type="Gene3D" id="3.90.1420.10">
    <property type="entry name" value="Rubisco LSMT, substrate-binding domain"/>
    <property type="match status" value="1"/>
</dbReference>
<dbReference type="AlphaFoldDB" id="A0AAD5LA65"/>
<evidence type="ECO:0000313" key="7">
    <source>
        <dbReference type="EMBL" id="KAJ0392103.1"/>
    </source>
</evidence>
<dbReference type="InterPro" id="IPR036464">
    <property type="entry name" value="Rubisco_LSMT_subst-bd_sf"/>
</dbReference>
<comment type="caution">
    <text evidence="7">The sequence shown here is derived from an EMBL/GenBank/DDBJ whole genome shotgun (WGS) entry which is preliminary data.</text>
</comment>
<protein>
    <recommendedName>
        <fullName evidence="6">Rubisco LSMT substrate-binding domain-containing protein</fullName>
    </recommendedName>
</protein>
<keyword evidence="5" id="KW-0812">Transmembrane</keyword>
<evidence type="ECO:0000259" key="6">
    <source>
        <dbReference type="Pfam" id="PF09273"/>
    </source>
</evidence>
<dbReference type="SUPFAM" id="SSF81822">
    <property type="entry name" value="RuBisCo LSMT C-terminal, substrate-binding domain"/>
    <property type="match status" value="1"/>
</dbReference>
<dbReference type="PANTHER" id="PTHR13271">
    <property type="entry name" value="UNCHARACTERIZED PUTATIVE METHYLTRANSFERASE"/>
    <property type="match status" value="1"/>
</dbReference>
<feature type="region of interest" description="Disordered" evidence="4">
    <location>
        <begin position="1"/>
        <end position="27"/>
    </location>
</feature>
<feature type="region of interest" description="Disordered" evidence="4">
    <location>
        <begin position="496"/>
        <end position="528"/>
    </location>
</feature>
<dbReference type="PANTHER" id="PTHR13271:SF151">
    <property type="entry name" value="SET DOMAIN-CONTAINING PROTEIN 4"/>
    <property type="match status" value="1"/>
</dbReference>
<feature type="domain" description="Rubisco LSMT substrate-binding" evidence="6">
    <location>
        <begin position="359"/>
        <end position="488"/>
    </location>
</feature>
<keyword evidence="2" id="KW-0808">Transferase</keyword>
<dbReference type="CDD" id="cd10527">
    <property type="entry name" value="SET_LSMT"/>
    <property type="match status" value="2"/>
</dbReference>
<sequence>MKTMNSSSSNTSDEAKRKRSPSLSTSAPAPAVQRLESLWRVLTWLRVAIGVCIVAVAIATFSQSSGNPQRPATTVAAVDEHSLQHEFLDWFRAAGGVASGVSIGVFDDMGRGVIATQDIHEDDLLLRVPLDIIMCQATIEQVLPASLKAQFEQLRHASDEYLTAFLVLEQLKGTASAWAPYLAILPQRSAQAERNAMTPLFFEADSDLELLDDDRMREAARQERHRATLAFRRFKELFRDHDGVSWRAYRWARFLINSRAFSLRGDRMLVPFGDLFNGQAQSRQREQSNGQAFLKYHRLTATAMEISADRATSVGRQVFEDYGDNDNYIYALYHGFLLTPNAFDCAALRLPALEQSKASRQHEILERARVEDGPVVCVSSDGRLQSRYDAQVLRFYQRLVAMGNSPDEDANEMLERCAKPHKFNECFLRDPDENDERGERAMLLRALRARNSSYATSLEHDRRLLQDSASLTSSQRHAVRFRLSRKEIVSSALSVLTTAPSEEPSPDMADGNADAVSPMEDDDPVEQDVASVEEESDDGRVAHFLEWIEAQHFPVKHVALRFISPAMGFGVVATKDLALGELYLSVPVDAVINVDAAQRSESFRRLLLAPMGRQLRDDLVLALFLLHEAVGPAAASSRWKPYLDLLPTAERLGSPLLWARDAVELRQLRDATDLSRLVDAYRSRIDDEFTWLQRHVPSQVTTWLTREHYRWATAILDSRSIWWGGQRHLVPLLDMVNCLEREDPAPGQASARRHVPHHTTLSSSGDTAETRASWPFQAGEQVVENYGQPNYIYLLYHGFVLARNSHDCAHLQFSIAASSEPAERQELIAMMERLQMFSWTPDVCVAPGKKEDLLLRVALLASSPQRALELQRQRPGGITAEHVQAALAAVKARRDRLQSVSLADDVQSSAEAFIRQQETLMQALERRLEERLTGLGV</sequence>
<keyword evidence="5" id="KW-0472">Membrane</keyword>
<feature type="transmembrane region" description="Helical" evidence="5">
    <location>
        <begin position="43"/>
        <end position="61"/>
    </location>
</feature>